<evidence type="ECO:0000256" key="1">
    <source>
        <dbReference type="SAM" id="MobiDB-lite"/>
    </source>
</evidence>
<keyword evidence="2" id="KW-0472">Membrane</keyword>
<organism evidence="3">
    <name type="scientific">Sesamum radiatum</name>
    <name type="common">Black benniseed</name>
    <dbReference type="NCBI Taxonomy" id="300843"/>
    <lineage>
        <taxon>Eukaryota</taxon>
        <taxon>Viridiplantae</taxon>
        <taxon>Streptophyta</taxon>
        <taxon>Embryophyta</taxon>
        <taxon>Tracheophyta</taxon>
        <taxon>Spermatophyta</taxon>
        <taxon>Magnoliopsida</taxon>
        <taxon>eudicotyledons</taxon>
        <taxon>Gunneridae</taxon>
        <taxon>Pentapetalae</taxon>
        <taxon>asterids</taxon>
        <taxon>lamiids</taxon>
        <taxon>Lamiales</taxon>
        <taxon>Pedaliaceae</taxon>
        <taxon>Sesamum</taxon>
    </lineage>
</organism>
<dbReference type="EMBL" id="JACGWJ010000002">
    <property type="protein sequence ID" value="KAL0435094.1"/>
    <property type="molecule type" value="Genomic_DNA"/>
</dbReference>
<name>A0AAW2VZK4_SESRA</name>
<reference evidence="3" key="1">
    <citation type="submission" date="2020-06" db="EMBL/GenBank/DDBJ databases">
        <authorList>
            <person name="Li T."/>
            <person name="Hu X."/>
            <person name="Zhang T."/>
            <person name="Song X."/>
            <person name="Zhang H."/>
            <person name="Dai N."/>
            <person name="Sheng W."/>
            <person name="Hou X."/>
            <person name="Wei L."/>
        </authorList>
    </citation>
    <scope>NUCLEOTIDE SEQUENCE</scope>
    <source>
        <strain evidence="3">G02</strain>
        <tissue evidence="3">Leaf</tissue>
    </source>
</reference>
<protein>
    <submittedName>
        <fullName evidence="3">Uncharacterized protein</fullName>
    </submittedName>
</protein>
<evidence type="ECO:0000256" key="2">
    <source>
        <dbReference type="SAM" id="Phobius"/>
    </source>
</evidence>
<dbReference type="AlphaFoldDB" id="A0AAW2VZK4"/>
<accession>A0AAW2VZK4</accession>
<sequence length="161" mass="17617">MDIFKDILEFQPLIGLFSFLPFFCCCIASILLFTIWGSVRFPSGIGRDMLENRRDNHLLSRETASPTGGVVASGRGSPRPECLDQRQVKARCLDQPRLGAGRGVPRPASPGRGDSPRPGVAPVAPLLLSLSFASGENIDFHDEVIESIRNLPESYSDSLEF</sequence>
<keyword evidence="2" id="KW-0812">Transmembrane</keyword>
<reference evidence="3" key="2">
    <citation type="journal article" date="2024" name="Plant">
        <title>Genomic evolution and insights into agronomic trait innovations of Sesamum species.</title>
        <authorList>
            <person name="Miao H."/>
            <person name="Wang L."/>
            <person name="Qu L."/>
            <person name="Liu H."/>
            <person name="Sun Y."/>
            <person name="Le M."/>
            <person name="Wang Q."/>
            <person name="Wei S."/>
            <person name="Zheng Y."/>
            <person name="Lin W."/>
            <person name="Duan Y."/>
            <person name="Cao H."/>
            <person name="Xiong S."/>
            <person name="Wang X."/>
            <person name="Wei L."/>
            <person name="Li C."/>
            <person name="Ma Q."/>
            <person name="Ju M."/>
            <person name="Zhao R."/>
            <person name="Li G."/>
            <person name="Mu C."/>
            <person name="Tian Q."/>
            <person name="Mei H."/>
            <person name="Zhang T."/>
            <person name="Gao T."/>
            <person name="Zhang H."/>
        </authorList>
    </citation>
    <scope>NUCLEOTIDE SEQUENCE</scope>
    <source>
        <strain evidence="3">G02</strain>
    </source>
</reference>
<feature type="transmembrane region" description="Helical" evidence="2">
    <location>
        <begin position="12"/>
        <end position="39"/>
    </location>
</feature>
<feature type="region of interest" description="Disordered" evidence="1">
    <location>
        <begin position="94"/>
        <end position="120"/>
    </location>
</feature>
<proteinExistence type="predicted"/>
<comment type="caution">
    <text evidence="3">The sequence shown here is derived from an EMBL/GenBank/DDBJ whole genome shotgun (WGS) entry which is preliminary data.</text>
</comment>
<feature type="region of interest" description="Disordered" evidence="1">
    <location>
        <begin position="57"/>
        <end position="82"/>
    </location>
</feature>
<gene>
    <name evidence="3" type="ORF">Sradi_0217300</name>
</gene>
<evidence type="ECO:0000313" key="3">
    <source>
        <dbReference type="EMBL" id="KAL0435094.1"/>
    </source>
</evidence>
<keyword evidence="2" id="KW-1133">Transmembrane helix</keyword>